<dbReference type="EC" id="1.3.1.-" evidence="12"/>
<evidence type="ECO:0000256" key="6">
    <source>
        <dbReference type="ARBA" id="ARBA00022694"/>
    </source>
</evidence>
<keyword evidence="6 12" id="KW-0819">tRNA processing</keyword>
<evidence type="ECO:0000256" key="11">
    <source>
        <dbReference type="ARBA" id="ARBA00048802"/>
    </source>
</evidence>
<dbReference type="SUPFAM" id="SSF51395">
    <property type="entry name" value="FMN-linked oxidoreductases"/>
    <property type="match status" value="1"/>
</dbReference>
<feature type="active site" description="Proton donor" evidence="12">
    <location>
        <position position="113"/>
    </location>
</feature>
<keyword evidence="16" id="KW-1185">Reference proteome</keyword>
<evidence type="ECO:0000256" key="3">
    <source>
        <dbReference type="ARBA" id="ARBA00022555"/>
    </source>
</evidence>
<dbReference type="InterPro" id="IPR004652">
    <property type="entry name" value="DusB-like"/>
</dbReference>
<dbReference type="HAMAP" id="MF_02042">
    <property type="entry name" value="DusB_subfam"/>
    <property type="match status" value="1"/>
</dbReference>
<comment type="catalytic activity">
    <reaction evidence="10 12">
        <text>a 5,6-dihydrouridine in tRNA + NADP(+) = a uridine in tRNA + NADPH + H(+)</text>
        <dbReference type="Rhea" id="RHEA:23624"/>
        <dbReference type="Rhea" id="RHEA-COMP:13339"/>
        <dbReference type="Rhea" id="RHEA-COMP:13887"/>
        <dbReference type="ChEBI" id="CHEBI:15378"/>
        <dbReference type="ChEBI" id="CHEBI:57783"/>
        <dbReference type="ChEBI" id="CHEBI:58349"/>
        <dbReference type="ChEBI" id="CHEBI:65315"/>
        <dbReference type="ChEBI" id="CHEBI:74443"/>
    </reaction>
</comment>
<evidence type="ECO:0000256" key="9">
    <source>
        <dbReference type="ARBA" id="ARBA00023002"/>
    </source>
</evidence>
<reference evidence="15 16" key="1">
    <citation type="submission" date="2019-01" db="EMBL/GenBank/DDBJ databases">
        <title>Genome sequence of Salinicola endophyticus REST5.</title>
        <authorList>
            <person name="Nascimento F.X."/>
        </authorList>
    </citation>
    <scope>NUCLEOTIDE SEQUENCE [LARGE SCALE GENOMIC DNA]</scope>
    <source>
        <strain evidence="15 16">REST5</strain>
    </source>
</reference>
<keyword evidence="5 12" id="KW-0288">FMN</keyword>
<organism evidence="15 16">
    <name type="scientific">Salinicola endophyticus</name>
    <dbReference type="NCBI Taxonomy" id="1949083"/>
    <lineage>
        <taxon>Bacteria</taxon>
        <taxon>Pseudomonadati</taxon>
        <taxon>Pseudomonadota</taxon>
        <taxon>Gammaproteobacteria</taxon>
        <taxon>Oceanospirillales</taxon>
        <taxon>Halomonadaceae</taxon>
        <taxon>Salinicola</taxon>
    </lineage>
</organism>
<dbReference type="NCBIfam" id="TIGR00737">
    <property type="entry name" value="nifR3_yhdG"/>
    <property type="match status" value="1"/>
</dbReference>
<dbReference type="Gene3D" id="1.10.1200.80">
    <property type="entry name" value="Putative flavin oxidoreducatase, domain 2"/>
    <property type="match status" value="1"/>
</dbReference>
<dbReference type="RefSeq" id="WP_110690177.1">
    <property type="nucleotide sequence ID" value="NZ_CP035631.1"/>
</dbReference>
<dbReference type="InterPro" id="IPR024036">
    <property type="entry name" value="tRNA-dHydroUridine_Synthase_C"/>
</dbReference>
<feature type="binding site" evidence="12">
    <location>
        <begin position="237"/>
        <end position="238"/>
    </location>
    <ligand>
        <name>FMN</name>
        <dbReference type="ChEBI" id="CHEBI:58210"/>
    </ligand>
</feature>
<evidence type="ECO:0000313" key="15">
    <source>
        <dbReference type="EMBL" id="WFF43413.1"/>
    </source>
</evidence>
<comment type="similarity">
    <text evidence="12">Belongs to the Dus family. DusB subfamily.</text>
</comment>
<protein>
    <recommendedName>
        <fullName evidence="12">tRNA-dihydrouridine synthase B</fullName>
        <ecNumber evidence="12">1.3.1.-</ecNumber>
    </recommendedName>
</protein>
<dbReference type="PROSITE" id="PS01136">
    <property type="entry name" value="UPF0034"/>
    <property type="match status" value="1"/>
</dbReference>
<evidence type="ECO:0000256" key="4">
    <source>
        <dbReference type="ARBA" id="ARBA00022630"/>
    </source>
</evidence>
<feature type="binding site" evidence="12">
    <location>
        <position position="83"/>
    </location>
    <ligand>
        <name>FMN</name>
        <dbReference type="ChEBI" id="CHEBI:58210"/>
    </ligand>
</feature>
<evidence type="ECO:0000256" key="10">
    <source>
        <dbReference type="ARBA" id="ARBA00048205"/>
    </source>
</evidence>
<feature type="domain" description="DUS-like FMN-binding" evidence="14">
    <location>
        <begin position="26"/>
        <end position="327"/>
    </location>
</feature>
<keyword evidence="4 12" id="KW-0285">Flavoprotein</keyword>
<comment type="similarity">
    <text evidence="13">Belongs to the dus family.</text>
</comment>
<dbReference type="InterPro" id="IPR001269">
    <property type="entry name" value="DUS_fam"/>
</dbReference>
<comment type="catalytic activity">
    <reaction evidence="11 12">
        <text>a 5,6-dihydrouridine in tRNA + NAD(+) = a uridine in tRNA + NADH + H(+)</text>
        <dbReference type="Rhea" id="RHEA:54452"/>
        <dbReference type="Rhea" id="RHEA-COMP:13339"/>
        <dbReference type="Rhea" id="RHEA-COMP:13887"/>
        <dbReference type="ChEBI" id="CHEBI:15378"/>
        <dbReference type="ChEBI" id="CHEBI:57540"/>
        <dbReference type="ChEBI" id="CHEBI:57945"/>
        <dbReference type="ChEBI" id="CHEBI:65315"/>
        <dbReference type="ChEBI" id="CHEBI:74443"/>
    </reaction>
</comment>
<feature type="binding site" evidence="12">
    <location>
        <begin position="213"/>
        <end position="215"/>
    </location>
    <ligand>
        <name>FMN</name>
        <dbReference type="ChEBI" id="CHEBI:58210"/>
    </ligand>
</feature>
<keyword evidence="8 12" id="KW-0694">RNA-binding</keyword>
<evidence type="ECO:0000256" key="5">
    <source>
        <dbReference type="ARBA" id="ARBA00022643"/>
    </source>
</evidence>
<dbReference type="Proteomes" id="UP001321526">
    <property type="component" value="Chromosome"/>
</dbReference>
<dbReference type="InterPro" id="IPR032887">
    <property type="entry name" value="DusB"/>
</dbReference>
<dbReference type="Pfam" id="PF01207">
    <property type="entry name" value="Dus"/>
    <property type="match status" value="1"/>
</dbReference>
<evidence type="ECO:0000256" key="1">
    <source>
        <dbReference type="ARBA" id="ARBA00001917"/>
    </source>
</evidence>
<dbReference type="PIRSF" id="PIRSF006621">
    <property type="entry name" value="Dus"/>
    <property type="match status" value="1"/>
</dbReference>
<comment type="cofactor">
    <cofactor evidence="1 12 13">
        <name>FMN</name>
        <dbReference type="ChEBI" id="CHEBI:58210"/>
    </cofactor>
</comment>
<sequence length="343" mass="37933">MREAVSAQPERELPRIGCHTLPNRVILAPMAGVTDRPFRQLCRELGAGLVVSEMVTSDSRLWHTRKSRQRLIHRGEPGPRSVQIAGGDPQMLAEAARMNAAAGAEIIDINMGCPAKKVCNKAAGSALLRDERLVDDILTAVVAAVEIPVTLKIRTGWCEQTRNALRVARLAENAGIAALAVHGRTREQRYSGSAEYDTIAAIKQQVSIPVFANGDITTPQRAAEVLAHTGADAVMIGRGAQGNPWLFREIEHYLRTGREHPAPSLEEIEDTMRRHLTALHAHYGDYLGVRVARKHIGWYLASRDPRREHRARFNRLEQSAEQFAFLHELFRGDTAIDNGIHAA</sequence>
<gene>
    <name evidence="12 15" type="primary">dusB</name>
    <name evidence="15" type="ORF">EVC62_19005</name>
</gene>
<dbReference type="PANTHER" id="PTHR45846">
    <property type="entry name" value="TRNA-DIHYDROURIDINE(47) SYNTHASE [NAD(P)(+)]-LIKE"/>
    <property type="match status" value="1"/>
</dbReference>
<dbReference type="InterPro" id="IPR013785">
    <property type="entry name" value="Aldolase_TIM"/>
</dbReference>
<dbReference type="InterPro" id="IPR018517">
    <property type="entry name" value="tRNA_hU_synthase_CS"/>
</dbReference>
<dbReference type="EMBL" id="CP035631">
    <property type="protein sequence ID" value="WFF43413.1"/>
    <property type="molecule type" value="Genomic_DNA"/>
</dbReference>
<name>A0ABY8FKS2_9GAMM</name>
<dbReference type="PANTHER" id="PTHR45846:SF1">
    <property type="entry name" value="TRNA-DIHYDROURIDINE(47) SYNTHASE [NAD(P)(+)]-LIKE"/>
    <property type="match status" value="1"/>
</dbReference>
<dbReference type="CDD" id="cd02801">
    <property type="entry name" value="DUS_like_FMN"/>
    <property type="match status" value="1"/>
</dbReference>
<evidence type="ECO:0000256" key="13">
    <source>
        <dbReference type="PIRNR" id="PIRNR006621"/>
    </source>
</evidence>
<accession>A0ABY8FKS2</accession>
<comment type="function">
    <text evidence="2 12 13">Catalyzes the synthesis of 5,6-dihydrouridine (D), a modified base found in the D-loop of most tRNAs, via the reduction of the C5-C6 double bond in target uridines.</text>
</comment>
<evidence type="ECO:0000259" key="14">
    <source>
        <dbReference type="Pfam" id="PF01207"/>
    </source>
</evidence>
<proteinExistence type="inferred from homology"/>
<keyword evidence="3 12" id="KW-0820">tRNA-binding</keyword>
<evidence type="ECO:0000256" key="7">
    <source>
        <dbReference type="ARBA" id="ARBA00022857"/>
    </source>
</evidence>
<evidence type="ECO:0000313" key="16">
    <source>
        <dbReference type="Proteomes" id="UP001321526"/>
    </source>
</evidence>
<feature type="binding site" evidence="12">
    <location>
        <begin position="29"/>
        <end position="31"/>
    </location>
    <ligand>
        <name>FMN</name>
        <dbReference type="ChEBI" id="CHEBI:58210"/>
    </ligand>
</feature>
<feature type="binding site" evidence="12">
    <location>
        <position position="152"/>
    </location>
    <ligand>
        <name>FMN</name>
        <dbReference type="ChEBI" id="CHEBI:58210"/>
    </ligand>
</feature>
<evidence type="ECO:0000256" key="12">
    <source>
        <dbReference type="HAMAP-Rule" id="MF_02042"/>
    </source>
</evidence>
<dbReference type="InterPro" id="IPR035587">
    <property type="entry name" value="DUS-like_FMN-bd"/>
</dbReference>
<evidence type="ECO:0000256" key="8">
    <source>
        <dbReference type="ARBA" id="ARBA00022884"/>
    </source>
</evidence>
<dbReference type="Gene3D" id="3.20.20.70">
    <property type="entry name" value="Aldolase class I"/>
    <property type="match status" value="1"/>
</dbReference>
<keyword evidence="9 12" id="KW-0560">Oxidoreductase</keyword>
<keyword evidence="7 12" id="KW-0521">NADP</keyword>
<evidence type="ECO:0000256" key="2">
    <source>
        <dbReference type="ARBA" id="ARBA00002790"/>
    </source>
</evidence>